<feature type="region of interest" description="Disordered" evidence="1">
    <location>
        <begin position="413"/>
        <end position="440"/>
    </location>
</feature>
<protein>
    <submittedName>
        <fullName evidence="3">BTB_2 domain-containing protein</fullName>
    </submittedName>
</protein>
<feature type="compositionally biased region" description="Low complexity" evidence="1">
    <location>
        <begin position="216"/>
        <end position="232"/>
    </location>
</feature>
<feature type="region of interest" description="Disordered" evidence="1">
    <location>
        <begin position="358"/>
        <end position="399"/>
    </location>
</feature>
<feature type="compositionally biased region" description="Basic and acidic residues" evidence="1">
    <location>
        <begin position="418"/>
        <end position="432"/>
    </location>
</feature>
<accession>A0A0N5BHU1</accession>
<evidence type="ECO:0000256" key="1">
    <source>
        <dbReference type="SAM" id="MobiDB-lite"/>
    </source>
</evidence>
<keyword evidence="2" id="KW-1185">Reference proteome</keyword>
<organism evidence="2 3">
    <name type="scientific">Strongyloides papillosus</name>
    <name type="common">Intestinal threadworm</name>
    <dbReference type="NCBI Taxonomy" id="174720"/>
    <lineage>
        <taxon>Eukaryota</taxon>
        <taxon>Metazoa</taxon>
        <taxon>Ecdysozoa</taxon>
        <taxon>Nematoda</taxon>
        <taxon>Chromadorea</taxon>
        <taxon>Rhabditida</taxon>
        <taxon>Tylenchina</taxon>
        <taxon>Panagrolaimomorpha</taxon>
        <taxon>Strongyloidoidea</taxon>
        <taxon>Strongyloididae</taxon>
        <taxon>Strongyloides</taxon>
    </lineage>
</organism>
<dbReference type="WBParaSite" id="SPAL_0000552600.1">
    <property type="protein sequence ID" value="SPAL_0000552600.1"/>
    <property type="gene ID" value="SPAL_0000552600"/>
</dbReference>
<feature type="compositionally biased region" description="Basic residues" evidence="1">
    <location>
        <begin position="201"/>
        <end position="215"/>
    </location>
</feature>
<dbReference type="Proteomes" id="UP000046392">
    <property type="component" value="Unplaced"/>
</dbReference>
<feature type="compositionally biased region" description="Basic and acidic residues" evidence="1">
    <location>
        <begin position="270"/>
        <end position="285"/>
    </location>
</feature>
<evidence type="ECO:0000313" key="3">
    <source>
        <dbReference type="WBParaSite" id="SPAL_0000552600.1"/>
    </source>
</evidence>
<proteinExistence type="predicted"/>
<feature type="compositionally biased region" description="Polar residues" evidence="1">
    <location>
        <begin position="319"/>
        <end position="330"/>
    </location>
</feature>
<feature type="compositionally biased region" description="Basic residues" evidence="1">
    <location>
        <begin position="306"/>
        <end position="317"/>
    </location>
</feature>
<name>A0A0N5BHU1_STREA</name>
<reference evidence="3" key="1">
    <citation type="submission" date="2017-02" db="UniProtKB">
        <authorList>
            <consortium name="WormBaseParasite"/>
        </authorList>
    </citation>
    <scope>IDENTIFICATION</scope>
</reference>
<sequence length="440" mass="49543">MSYSIKVSSNDDGKICVDGKKANAKIFSEYIKGSSTKKYALPADYKIIIYHHGTPYTIDGNLIASKSEFVLGLTKLFKSPLQLDFSDCSQNAIERVIHYLKTGDDDFDPLEVSAIYDIIVKLDIRPLRMSLRRRIDNAIVGMNIERKLGPVRSRSSSKAPKNGKRGIQEYKKCFDEIYDLLQAIDKFNGKIETVAGEKSTRGRSVKRSVSKKQPSKSKSLASGRGRSNSRGGLKSINSFARTESIASRKSRSISKKPKNDYPKHTRNQSKGKESVKGGKKDKMLRDLSQLSGSGRKNIPKEESKKVSKSRRRYKGKGKQSNVQKDPSLSPYQKKVADDGIITIAPYFNQNNVFAKNGEYFNDNQSNPPSSFTTDASELSTPRSSRSNNNKIDYPRHKGFKNVKRSEGFNTWLARKNKEKNDNLSKAFPREQDNGQDNVYF</sequence>
<feature type="region of interest" description="Disordered" evidence="1">
    <location>
        <begin position="196"/>
        <end position="331"/>
    </location>
</feature>
<dbReference type="AlphaFoldDB" id="A0A0N5BHU1"/>
<feature type="compositionally biased region" description="Polar residues" evidence="1">
    <location>
        <begin position="361"/>
        <end position="390"/>
    </location>
</feature>
<evidence type="ECO:0000313" key="2">
    <source>
        <dbReference type="Proteomes" id="UP000046392"/>
    </source>
</evidence>